<proteinExistence type="predicted"/>
<dbReference type="Pfam" id="PF01738">
    <property type="entry name" value="DLH"/>
    <property type="match status" value="1"/>
</dbReference>
<name>A0A1M4PMU2_9FIRM</name>
<dbReference type="SUPFAM" id="SSF53474">
    <property type="entry name" value="alpha/beta-Hydrolases"/>
    <property type="match status" value="1"/>
</dbReference>
<evidence type="ECO:0000256" key="1">
    <source>
        <dbReference type="ARBA" id="ARBA00022801"/>
    </source>
</evidence>
<gene>
    <name evidence="3" type="ORF">CUESP1_1413</name>
</gene>
<evidence type="ECO:0000259" key="2">
    <source>
        <dbReference type="Pfam" id="PF01738"/>
    </source>
</evidence>
<reference evidence="3 4" key="1">
    <citation type="submission" date="2016-11" db="EMBL/GenBank/DDBJ databases">
        <authorList>
            <person name="Manzoor S."/>
        </authorList>
    </citation>
    <scope>NUCLEOTIDE SEQUENCE [LARGE SCALE GENOMIC DNA]</scope>
    <source>
        <strain evidence="3">Clostridium ultunense strain Esp</strain>
    </source>
</reference>
<dbReference type="PANTHER" id="PTHR22946:SF9">
    <property type="entry name" value="POLYKETIDE TRANSFERASE AF380"/>
    <property type="match status" value="1"/>
</dbReference>
<keyword evidence="1 3" id="KW-0378">Hydrolase</keyword>
<dbReference type="InterPro" id="IPR050261">
    <property type="entry name" value="FrsA_esterase"/>
</dbReference>
<feature type="domain" description="Dienelactone hydrolase" evidence="2">
    <location>
        <begin position="19"/>
        <end position="153"/>
    </location>
</feature>
<dbReference type="Proteomes" id="UP000245423">
    <property type="component" value="Chromosome 1"/>
</dbReference>
<dbReference type="PANTHER" id="PTHR22946">
    <property type="entry name" value="DIENELACTONE HYDROLASE DOMAIN-CONTAINING PROTEIN-RELATED"/>
    <property type="match status" value="1"/>
</dbReference>
<sequence>MTHLKSNHIIEDKITIGKIPAILFRPKGAGELLPTIILYHGWSSNKEFQRMRGFILSSVGYQVLIPDAIYHGARSPLQNYDIDDATRFFWNTILNNIEESQSIIEGLILKYKADPNRIGVIGNSMGGFTAAGIFTHNPNIKALVVFNGSCGWENFNKRFKESYEISETYELKEIRRKN</sequence>
<dbReference type="OrthoDB" id="31158at2"/>
<keyword evidence="4" id="KW-1185">Reference proteome</keyword>
<protein>
    <submittedName>
        <fullName evidence="3">Esterase yitV</fullName>
        <ecNumber evidence="3">3.1.-.-</ecNumber>
    </submittedName>
</protein>
<dbReference type="InterPro" id="IPR002925">
    <property type="entry name" value="Dienelactn_hydro"/>
</dbReference>
<dbReference type="GO" id="GO:0052689">
    <property type="term" value="F:carboxylic ester hydrolase activity"/>
    <property type="evidence" value="ECO:0007669"/>
    <property type="project" value="UniProtKB-ARBA"/>
</dbReference>
<accession>A0A1M4PMU2</accession>
<dbReference type="EC" id="3.1.-.-" evidence="3"/>
<organism evidence="3 4">
    <name type="scientific">[Clostridium] ultunense Esp</name>
    <dbReference type="NCBI Taxonomy" id="1288971"/>
    <lineage>
        <taxon>Bacteria</taxon>
        <taxon>Bacillati</taxon>
        <taxon>Bacillota</taxon>
        <taxon>Tissierellia</taxon>
        <taxon>Tissierellales</taxon>
        <taxon>Tepidimicrobiaceae</taxon>
        <taxon>Schnuerera</taxon>
    </lineage>
</organism>
<dbReference type="InterPro" id="IPR029058">
    <property type="entry name" value="AB_hydrolase_fold"/>
</dbReference>
<evidence type="ECO:0000313" key="4">
    <source>
        <dbReference type="Proteomes" id="UP000245423"/>
    </source>
</evidence>
<dbReference type="Gene3D" id="3.40.50.1820">
    <property type="entry name" value="alpha/beta hydrolase"/>
    <property type="match status" value="1"/>
</dbReference>
<dbReference type="RefSeq" id="WP_109840565.1">
    <property type="nucleotide sequence ID" value="NZ_LT669839.1"/>
</dbReference>
<evidence type="ECO:0000313" key="3">
    <source>
        <dbReference type="EMBL" id="SHD76784.1"/>
    </source>
</evidence>
<dbReference type="AlphaFoldDB" id="A0A1M4PMU2"/>
<dbReference type="EMBL" id="LT669839">
    <property type="protein sequence ID" value="SHD76784.1"/>
    <property type="molecule type" value="Genomic_DNA"/>
</dbReference>